<sequence>MAEALTRGHDVTAVVRDVSRYQGPPDARVVAGDVLDAAAHADGADAVISAVHQSGADFFVRAAQSLTAAGARRIVVVGLASVLPTADGTLLMDTAGYPQEWRDFYLAHAAGVAALDGDWAVVSPAGDFDHDGPRLGRYRVTAADAGSRISYADLAIALIDEAEQPRHHRQHIGVGWFAEDSPSSFTG</sequence>
<dbReference type="PANTHER" id="PTHR43355:SF2">
    <property type="entry name" value="FLAVIN REDUCTASE (NADPH)"/>
    <property type="match status" value="1"/>
</dbReference>
<keyword evidence="3" id="KW-1185">Reference proteome</keyword>
<dbReference type="Pfam" id="PF13460">
    <property type="entry name" value="NAD_binding_10"/>
    <property type="match status" value="1"/>
</dbReference>
<feature type="domain" description="NAD(P)-binding" evidence="1">
    <location>
        <begin position="2"/>
        <end position="165"/>
    </location>
</feature>
<dbReference type="InterPro" id="IPR016040">
    <property type="entry name" value="NAD(P)-bd_dom"/>
</dbReference>
<proteinExistence type="predicted"/>
<reference evidence="2" key="1">
    <citation type="submission" date="2021-03" db="EMBL/GenBank/DDBJ databases">
        <title>Whole genome shotgun sequence of Actinoplanes auranticolor NBRC 12245.</title>
        <authorList>
            <person name="Komaki H."/>
            <person name="Tamura T."/>
        </authorList>
    </citation>
    <scope>NUCLEOTIDE SEQUENCE</scope>
    <source>
        <strain evidence="2">NBRC 12245</strain>
    </source>
</reference>
<dbReference type="InterPro" id="IPR036291">
    <property type="entry name" value="NAD(P)-bd_dom_sf"/>
</dbReference>
<organism evidence="2 3">
    <name type="scientific">Actinoplanes auranticolor</name>
    <dbReference type="NCBI Taxonomy" id="47988"/>
    <lineage>
        <taxon>Bacteria</taxon>
        <taxon>Bacillati</taxon>
        <taxon>Actinomycetota</taxon>
        <taxon>Actinomycetes</taxon>
        <taxon>Micromonosporales</taxon>
        <taxon>Micromonosporaceae</taxon>
        <taxon>Actinoplanes</taxon>
    </lineage>
</organism>
<dbReference type="GO" id="GO:0016646">
    <property type="term" value="F:oxidoreductase activity, acting on the CH-NH group of donors, NAD or NADP as acceptor"/>
    <property type="evidence" value="ECO:0007669"/>
    <property type="project" value="TreeGrafter"/>
</dbReference>
<evidence type="ECO:0000313" key="2">
    <source>
        <dbReference type="EMBL" id="GIM71673.1"/>
    </source>
</evidence>
<protein>
    <recommendedName>
        <fullName evidence="1">NAD(P)-binding domain-containing protein</fullName>
    </recommendedName>
</protein>
<dbReference type="Proteomes" id="UP000681340">
    <property type="component" value="Unassembled WGS sequence"/>
</dbReference>
<evidence type="ECO:0000259" key="1">
    <source>
        <dbReference type="Pfam" id="PF13460"/>
    </source>
</evidence>
<dbReference type="PANTHER" id="PTHR43355">
    <property type="entry name" value="FLAVIN REDUCTASE (NADPH)"/>
    <property type="match status" value="1"/>
</dbReference>
<gene>
    <name evidence="2" type="ORF">Aau02nite_47190</name>
</gene>
<dbReference type="SUPFAM" id="SSF51735">
    <property type="entry name" value="NAD(P)-binding Rossmann-fold domains"/>
    <property type="match status" value="1"/>
</dbReference>
<dbReference type="InterPro" id="IPR051606">
    <property type="entry name" value="Polyketide_Oxido-like"/>
</dbReference>
<name>A0A919SJ71_9ACTN</name>
<comment type="caution">
    <text evidence="2">The sequence shown here is derived from an EMBL/GenBank/DDBJ whole genome shotgun (WGS) entry which is preliminary data.</text>
</comment>
<evidence type="ECO:0000313" key="3">
    <source>
        <dbReference type="Proteomes" id="UP000681340"/>
    </source>
</evidence>
<dbReference type="EMBL" id="BOQL01000037">
    <property type="protein sequence ID" value="GIM71673.1"/>
    <property type="molecule type" value="Genomic_DNA"/>
</dbReference>
<dbReference type="Gene3D" id="3.40.50.720">
    <property type="entry name" value="NAD(P)-binding Rossmann-like Domain"/>
    <property type="match status" value="1"/>
</dbReference>
<dbReference type="AlphaFoldDB" id="A0A919SJ71"/>
<accession>A0A919SJ71</accession>